<evidence type="ECO:0000313" key="2">
    <source>
        <dbReference type="EMBL" id="QNE04466.1"/>
    </source>
</evidence>
<proteinExistence type="predicted"/>
<evidence type="ECO:0000313" key="3">
    <source>
        <dbReference type="Proteomes" id="UP000515297"/>
    </source>
</evidence>
<protein>
    <submittedName>
        <fullName evidence="2">Uncharacterized protein</fullName>
    </submittedName>
</protein>
<reference evidence="2 3" key="1">
    <citation type="submission" date="2020-08" db="EMBL/GenBank/DDBJ databases">
        <authorList>
            <person name="Liu G."/>
            <person name="Sun C."/>
        </authorList>
    </citation>
    <scope>NUCLEOTIDE SEQUENCE [LARGE SCALE GENOMIC DNA]</scope>
    <source>
        <strain evidence="2 3">OT19</strain>
    </source>
</reference>
<dbReference type="EMBL" id="CP060052">
    <property type="protein sequence ID" value="QNE04466.1"/>
    <property type="molecule type" value="Genomic_DNA"/>
</dbReference>
<feature type="region of interest" description="Disordered" evidence="1">
    <location>
        <begin position="80"/>
        <end position="100"/>
    </location>
</feature>
<accession>A0A7G6VRV1</accession>
<dbReference type="AlphaFoldDB" id="A0A7G6VRV1"/>
<name>A0A7G6VRV1_9SPHN</name>
<dbReference type="Proteomes" id="UP000515297">
    <property type="component" value="Chromosome"/>
</dbReference>
<organism evidence="2 3">
    <name type="scientific">Croceicoccus marinus</name>
    <dbReference type="NCBI Taxonomy" id="450378"/>
    <lineage>
        <taxon>Bacteria</taxon>
        <taxon>Pseudomonadati</taxon>
        <taxon>Pseudomonadota</taxon>
        <taxon>Alphaproteobacteria</taxon>
        <taxon>Sphingomonadales</taxon>
        <taxon>Erythrobacteraceae</taxon>
        <taxon>Croceicoccus</taxon>
    </lineage>
</organism>
<gene>
    <name evidence="2" type="ORF">H4O24_10835</name>
</gene>
<feature type="compositionally biased region" description="Basic and acidic residues" evidence="1">
    <location>
        <begin position="88"/>
        <end position="100"/>
    </location>
</feature>
<dbReference type="RefSeq" id="WP_185883740.1">
    <property type="nucleotide sequence ID" value="NZ_CP060052.1"/>
</dbReference>
<sequence length="100" mass="10648">MNLPHFSNSAVPIDRQDIEAMLQSVVAMQTVTGEMALILTAALDRHDGDCDLEPDGDERDGSLGEDDFCIHNTGGDYGPGCPVSDPGGCEHDGLEPDYGR</sequence>
<evidence type="ECO:0000256" key="1">
    <source>
        <dbReference type="SAM" id="MobiDB-lite"/>
    </source>
</evidence>